<evidence type="ECO:0000313" key="3">
    <source>
        <dbReference type="EMBL" id="PWG06755.1"/>
    </source>
</evidence>
<dbReference type="SUPFAM" id="SSF56935">
    <property type="entry name" value="Porins"/>
    <property type="match status" value="1"/>
</dbReference>
<dbReference type="NCBIfam" id="TIGR04056">
    <property type="entry name" value="OMP_RagA_SusC"/>
    <property type="match status" value="1"/>
</dbReference>
<dbReference type="PANTHER" id="PTHR30069:SF29">
    <property type="entry name" value="HEMOGLOBIN AND HEMOGLOBIN-HAPTOGLOBIN-BINDING PROTEIN 1-RELATED"/>
    <property type="match status" value="1"/>
</dbReference>
<dbReference type="EMBL" id="QFFG01000001">
    <property type="protein sequence ID" value="PWG06755.1"/>
    <property type="molecule type" value="Genomic_DNA"/>
</dbReference>
<protein>
    <recommendedName>
        <fullName evidence="5">SusC/RagA family TonB-linked outer membrane protein</fullName>
    </recommendedName>
</protein>
<feature type="signal peptide" evidence="2">
    <location>
        <begin position="1"/>
        <end position="26"/>
    </location>
</feature>
<evidence type="ECO:0008006" key="5">
    <source>
        <dbReference type="Google" id="ProtNLM"/>
    </source>
</evidence>
<dbReference type="Gene3D" id="2.60.40.1120">
    <property type="entry name" value="Carboxypeptidase-like, regulatory domain"/>
    <property type="match status" value="1"/>
</dbReference>
<dbReference type="SUPFAM" id="SSF49464">
    <property type="entry name" value="Carboxypeptidase regulatory domain-like"/>
    <property type="match status" value="1"/>
</dbReference>
<dbReference type="InterPro" id="IPR023997">
    <property type="entry name" value="TonB-dep_OMP_SusC/RagA_CS"/>
</dbReference>
<reference evidence="3 4" key="1">
    <citation type="submission" date="2018-05" db="EMBL/GenBank/DDBJ databases">
        <title>Polaribacter aquimarinus sp. nov., isolated from sediment in a sediment of sea.</title>
        <authorList>
            <person name="Lu D."/>
        </authorList>
    </citation>
    <scope>NUCLEOTIDE SEQUENCE [LARGE SCALE GENOMIC DNA]</scope>
    <source>
        <strain evidence="3 4">ZY113</strain>
    </source>
</reference>
<accession>A0A2U2JEL3</accession>
<dbReference type="InterPro" id="IPR039426">
    <property type="entry name" value="TonB-dep_rcpt-like"/>
</dbReference>
<keyword evidence="1 2" id="KW-0732">Signal</keyword>
<dbReference type="AlphaFoldDB" id="A0A2U2JEL3"/>
<evidence type="ECO:0000313" key="4">
    <source>
        <dbReference type="Proteomes" id="UP000245670"/>
    </source>
</evidence>
<evidence type="ECO:0000256" key="1">
    <source>
        <dbReference type="ARBA" id="ARBA00022729"/>
    </source>
</evidence>
<sequence length="1017" mass="113605">MKINKIYRVFTLACLMFFCFCNVTMAQKKGLNIKATVVDKQGKPVSGASVYAPNGDKTSSNANGQFEIKLLDDDSITIEKKGYESKIVNVLDLSGNITLIKSPFLASREDEIKMGVSNRNRRDMVGSASTINTRDRSTYDNTQFVRNYISGLMLGVRGSENIRGIGNAIFVIDGVIGRDPNILNMEEVDQITVLKDANAVALYGSQARNGVIVINTKRGKVNRKEVNVNVRSSFSTPIALPNYLSSAQYMELFNEATINDTAAGVTPILPFSSEMISNTRNGVNPIKYPNVDYYSNQFVEPFITSTNVITEFSGGNEKNQYYVNVGWNRSGSWVDINEDINAGTDRFNIRGNIDFKINDWITSSLDGIAIIRTTRASRANLLSAATTIRPNAYAPFIPANLINTSDPVLAGQLQSARQFNGMLLGTTQEFGTNAPVALAIAGGYRNTVERATQFNNSINFNLDKIAKGLSAKTYLSFDFYDSYNLTINNQFKAYQPDWTGNSITSLGVFGEDIKDLSENVSTNGFTSRFGFYGLVNYQKTIGENHSLNTTLLAFYNSENRNNVIQRDIDSHLGFQVSYDYKKKLYVDFSGAYANSIKLAEGNRGGLSPTVGLAYVLSEEPFLKDNDFVNYLKIKASGGIIKSDIGINGYYLYDENYTNGNNFTWADGQRNNIRQNITQGANPNLGFEERIDLNVGFETYLMNSLWIEANYFRSELDKQITFLVDQYPSFYNAFRPYDNFNKNLYTGFELGLNYNKTYGDVSVSLGANVLYSQTERVRRSEVFTEDYLQTQGREISTIFGLVDQGFYQEADFDVDATGNYTLKAGAPVPNFGKVQPGDLKYKDQNGDNIIDNDDRIAIGQSSSPWSYGVNLNIKYKSFNLFVLGTGQTGAFGNKLNSSFNNYYAVNGNVKYSEVVKGRWTPATANTATFPRLSTNANQNNFRASTFWIYDNSFFNINRAQLTYEFDDVFIKKLGVEDFSMNISGTNLFEISKNRDVRQLRIGSNPLSRAFTLGLRVSF</sequence>
<dbReference type="GO" id="GO:0015344">
    <property type="term" value="F:siderophore uptake transmembrane transporter activity"/>
    <property type="evidence" value="ECO:0007669"/>
    <property type="project" value="TreeGrafter"/>
</dbReference>
<proteinExistence type="predicted"/>
<evidence type="ECO:0000256" key="2">
    <source>
        <dbReference type="SAM" id="SignalP"/>
    </source>
</evidence>
<keyword evidence="4" id="KW-1185">Reference proteome</keyword>
<name>A0A2U2JEL3_9FLAO</name>
<dbReference type="Proteomes" id="UP000245670">
    <property type="component" value="Unassembled WGS sequence"/>
</dbReference>
<gene>
    <name evidence="3" type="ORF">DIS07_02645</name>
</gene>
<dbReference type="InterPro" id="IPR008969">
    <property type="entry name" value="CarboxyPept-like_regulatory"/>
</dbReference>
<feature type="chain" id="PRO_5015564414" description="SusC/RagA family TonB-linked outer membrane protein" evidence="2">
    <location>
        <begin position="27"/>
        <end position="1017"/>
    </location>
</feature>
<dbReference type="InterPro" id="IPR023996">
    <property type="entry name" value="TonB-dep_OMP_SusC/RagA"/>
</dbReference>
<dbReference type="Gene3D" id="2.170.130.10">
    <property type="entry name" value="TonB-dependent receptor, plug domain"/>
    <property type="match status" value="1"/>
</dbReference>
<dbReference type="OrthoDB" id="9768177at2"/>
<dbReference type="InterPro" id="IPR037066">
    <property type="entry name" value="Plug_dom_sf"/>
</dbReference>
<dbReference type="NCBIfam" id="TIGR04057">
    <property type="entry name" value="SusC_RagA_signa"/>
    <property type="match status" value="1"/>
</dbReference>
<dbReference type="GO" id="GO:0044718">
    <property type="term" value="P:siderophore transmembrane transport"/>
    <property type="evidence" value="ECO:0007669"/>
    <property type="project" value="TreeGrafter"/>
</dbReference>
<organism evidence="3 4">
    <name type="scientific">Polaribacter aquimarinus</name>
    <dbReference type="NCBI Taxonomy" id="2100726"/>
    <lineage>
        <taxon>Bacteria</taxon>
        <taxon>Pseudomonadati</taxon>
        <taxon>Bacteroidota</taxon>
        <taxon>Flavobacteriia</taxon>
        <taxon>Flavobacteriales</taxon>
        <taxon>Flavobacteriaceae</taxon>
    </lineage>
</organism>
<dbReference type="PANTHER" id="PTHR30069">
    <property type="entry name" value="TONB-DEPENDENT OUTER MEMBRANE RECEPTOR"/>
    <property type="match status" value="1"/>
</dbReference>
<comment type="caution">
    <text evidence="3">The sequence shown here is derived from an EMBL/GenBank/DDBJ whole genome shotgun (WGS) entry which is preliminary data.</text>
</comment>